<reference evidence="1 2" key="1">
    <citation type="submission" date="2019-02" db="EMBL/GenBank/DDBJ databases">
        <title>Deep-cultivation of Planctomycetes and their phenomic and genomic characterization uncovers novel biology.</title>
        <authorList>
            <person name="Wiegand S."/>
            <person name="Jogler M."/>
            <person name="Boedeker C."/>
            <person name="Pinto D."/>
            <person name="Vollmers J."/>
            <person name="Rivas-Marin E."/>
            <person name="Kohn T."/>
            <person name="Peeters S.H."/>
            <person name="Heuer A."/>
            <person name="Rast P."/>
            <person name="Oberbeckmann S."/>
            <person name="Bunk B."/>
            <person name="Jeske O."/>
            <person name="Meyerdierks A."/>
            <person name="Storesund J.E."/>
            <person name="Kallscheuer N."/>
            <person name="Luecker S."/>
            <person name="Lage O.M."/>
            <person name="Pohl T."/>
            <person name="Merkel B.J."/>
            <person name="Hornburger P."/>
            <person name="Mueller R.-W."/>
            <person name="Bruemmer F."/>
            <person name="Labrenz M."/>
            <person name="Spormann A.M."/>
            <person name="Op den Camp H."/>
            <person name="Overmann J."/>
            <person name="Amann R."/>
            <person name="Jetten M.S.M."/>
            <person name="Mascher T."/>
            <person name="Medema M.H."/>
            <person name="Devos D.P."/>
            <person name="Kaster A.-K."/>
            <person name="Ovreas L."/>
            <person name="Rohde M."/>
            <person name="Galperin M.Y."/>
            <person name="Jogler C."/>
        </authorList>
    </citation>
    <scope>NUCLEOTIDE SEQUENCE [LARGE SCALE GENOMIC DNA]</scope>
    <source>
        <strain evidence="1 2">Pan181</strain>
    </source>
</reference>
<keyword evidence="2" id="KW-1185">Reference proteome</keyword>
<dbReference type="KEGG" id="amuc:Pan181_19720"/>
<sequence length="189" mass="21551">MYPITKALLGKSGEQHLLVAEWQNTHGRCREWTSTIHDVLLPHRSYHVFDRYNAIVYKLEPGFDTHDLHWRDAIMLGRPVELATDFTPPMAGDFVNPMDERFPSGALIVAALYCGMFIAEETIDDKDYRGEDRYYLLGADLVPMTVEDRPHYVTLGDAMAAAVKLEKERDRFHFMVSDFASVEKQGGAV</sequence>
<dbReference type="RefSeq" id="WP_145246589.1">
    <property type="nucleotide sequence ID" value="NZ_CP036278.1"/>
</dbReference>
<protein>
    <submittedName>
        <fullName evidence="1">Uncharacterized protein</fullName>
    </submittedName>
</protein>
<evidence type="ECO:0000313" key="2">
    <source>
        <dbReference type="Proteomes" id="UP000315750"/>
    </source>
</evidence>
<evidence type="ECO:0000313" key="1">
    <source>
        <dbReference type="EMBL" id="QDU55776.1"/>
    </source>
</evidence>
<proteinExistence type="predicted"/>
<name>A0A518AM31_9BACT</name>
<accession>A0A518AM31</accession>
<gene>
    <name evidence="1" type="ORF">Pan181_19720</name>
</gene>
<organism evidence="1 2">
    <name type="scientific">Aeoliella mucimassa</name>
    <dbReference type="NCBI Taxonomy" id="2527972"/>
    <lineage>
        <taxon>Bacteria</taxon>
        <taxon>Pseudomonadati</taxon>
        <taxon>Planctomycetota</taxon>
        <taxon>Planctomycetia</taxon>
        <taxon>Pirellulales</taxon>
        <taxon>Lacipirellulaceae</taxon>
        <taxon>Aeoliella</taxon>
    </lineage>
</organism>
<dbReference type="AlphaFoldDB" id="A0A518AM31"/>
<dbReference type="EMBL" id="CP036278">
    <property type="protein sequence ID" value="QDU55776.1"/>
    <property type="molecule type" value="Genomic_DNA"/>
</dbReference>
<dbReference type="Proteomes" id="UP000315750">
    <property type="component" value="Chromosome"/>
</dbReference>